<dbReference type="EMBL" id="JABSWW010000001">
    <property type="protein sequence ID" value="NRT86870.1"/>
    <property type="molecule type" value="Genomic_DNA"/>
</dbReference>
<dbReference type="Proteomes" id="UP001193748">
    <property type="component" value="Unassembled WGS sequence"/>
</dbReference>
<protein>
    <submittedName>
        <fullName evidence="1">Uncharacterized protein</fullName>
    </submittedName>
</protein>
<proteinExistence type="predicted"/>
<organism evidence="1 2">
    <name type="scientific">Clostridium beijerinckii</name>
    <name type="common">Clostridium MP</name>
    <dbReference type="NCBI Taxonomy" id="1520"/>
    <lineage>
        <taxon>Bacteria</taxon>
        <taxon>Bacillati</taxon>
        <taxon>Bacillota</taxon>
        <taxon>Clostridia</taxon>
        <taxon>Eubacteriales</taxon>
        <taxon>Clostridiaceae</taxon>
        <taxon>Clostridium</taxon>
    </lineage>
</organism>
<accession>A0AAX0AV54</accession>
<evidence type="ECO:0000313" key="1">
    <source>
        <dbReference type="EMBL" id="NRT86870.1"/>
    </source>
</evidence>
<evidence type="ECO:0000313" key="2">
    <source>
        <dbReference type="Proteomes" id="UP001193748"/>
    </source>
</evidence>
<comment type="caution">
    <text evidence="1">The sequence shown here is derived from an EMBL/GenBank/DDBJ whole genome shotgun (WGS) entry which is preliminary data.</text>
</comment>
<gene>
    <name evidence="1" type="ORF">B0H41_000549</name>
</gene>
<name>A0AAX0AV54_CLOBE</name>
<dbReference type="AlphaFoldDB" id="A0AAX0AV54"/>
<reference evidence="1" key="2">
    <citation type="journal article" date="2022" name="Nat. Biotechnol.">
        <title>Carbon-negative production of acetone and isopropanol by gas fermentation at industrial pilot scale.</title>
        <authorList>
            <person name="Liew F.E."/>
            <person name="Nogle R."/>
            <person name="Abdalla T."/>
            <person name="Rasor B.J."/>
            <person name="Canter C."/>
            <person name="Jensen R.O."/>
            <person name="Wang L."/>
            <person name="Strutz J."/>
            <person name="Chirania P."/>
            <person name="De Tissera S."/>
            <person name="Mueller A.P."/>
            <person name="Ruan Z."/>
            <person name="Gao A."/>
            <person name="Tran L."/>
            <person name="Engle N.L."/>
            <person name="Bromley J.C."/>
            <person name="Daniell J."/>
            <person name="Conrado R."/>
            <person name="Tschaplinski T.J."/>
            <person name="Giannone R.J."/>
            <person name="Hettich R.L."/>
            <person name="Karim A.S."/>
            <person name="Simpson S.D."/>
            <person name="Brown S.D."/>
            <person name="Leang C."/>
            <person name="Jewett M.C."/>
            <person name="Kopke M."/>
        </authorList>
    </citation>
    <scope>NUCLEOTIDE SEQUENCE</scope>
    <source>
        <strain evidence="1">DJ080</strain>
    </source>
</reference>
<sequence>MTVSKVLAKFIQQNAERLGLTLQQLGIWS</sequence>
<reference evidence="1" key="1">
    <citation type="submission" date="2020-05" db="EMBL/GenBank/DDBJ databases">
        <authorList>
            <person name="Brown S."/>
            <person name="Huntemann M."/>
            <person name="Clum A."/>
            <person name="Spunde A."/>
            <person name="Palaniappan K."/>
            <person name="Ritter S."/>
            <person name="Mikhailova N."/>
            <person name="Chen I.-M."/>
            <person name="Stamatis D."/>
            <person name="Reddy T."/>
            <person name="O'Malley R."/>
            <person name="Daum C."/>
            <person name="Shapiro N."/>
            <person name="Ivanova N."/>
            <person name="Kyrpides N."/>
            <person name="Woyke T."/>
        </authorList>
    </citation>
    <scope>NUCLEOTIDE SEQUENCE</scope>
    <source>
        <strain evidence="1">DJ080</strain>
    </source>
</reference>